<proteinExistence type="predicted"/>
<evidence type="ECO:0000313" key="1">
    <source>
        <dbReference type="EMBL" id="KAJ0010662.1"/>
    </source>
</evidence>
<reference evidence="2" key="1">
    <citation type="journal article" date="2023" name="G3 (Bethesda)">
        <title>Genome assembly and association tests identify interacting loci associated with vigor, precocity, and sex in interspecific pistachio rootstocks.</title>
        <authorList>
            <person name="Palmer W."/>
            <person name="Jacygrad E."/>
            <person name="Sagayaradj S."/>
            <person name="Cavanaugh K."/>
            <person name="Han R."/>
            <person name="Bertier L."/>
            <person name="Beede B."/>
            <person name="Kafkas S."/>
            <person name="Golino D."/>
            <person name="Preece J."/>
            <person name="Michelmore R."/>
        </authorList>
    </citation>
    <scope>NUCLEOTIDE SEQUENCE [LARGE SCALE GENOMIC DNA]</scope>
</reference>
<organism evidence="1 2">
    <name type="scientific">Pistacia integerrima</name>
    <dbReference type="NCBI Taxonomy" id="434235"/>
    <lineage>
        <taxon>Eukaryota</taxon>
        <taxon>Viridiplantae</taxon>
        <taxon>Streptophyta</taxon>
        <taxon>Embryophyta</taxon>
        <taxon>Tracheophyta</taxon>
        <taxon>Spermatophyta</taxon>
        <taxon>Magnoliopsida</taxon>
        <taxon>eudicotyledons</taxon>
        <taxon>Gunneridae</taxon>
        <taxon>Pentapetalae</taxon>
        <taxon>rosids</taxon>
        <taxon>malvids</taxon>
        <taxon>Sapindales</taxon>
        <taxon>Anacardiaceae</taxon>
        <taxon>Pistacia</taxon>
    </lineage>
</organism>
<comment type="caution">
    <text evidence="1">The sequence shown here is derived from an EMBL/GenBank/DDBJ whole genome shotgun (WGS) entry which is preliminary data.</text>
</comment>
<dbReference type="EMBL" id="CM047749">
    <property type="protein sequence ID" value="KAJ0010662.1"/>
    <property type="molecule type" value="Genomic_DNA"/>
</dbReference>
<gene>
    <name evidence="1" type="ORF">Pint_33948</name>
</gene>
<sequence length="139" mass="15589">MRLKGTLFSLPMHLLVDSGSTHNFISSFLVAKVGLHLQEKRSFEVTVASGKRLTSPGQCNLVTLHIKGIPLQLDFYLLPLDGYEIVLGTQWLMTLGPIIWDFSKLQMRFAVLGKDVCLQVLASSQDKLVENFCLERVLN</sequence>
<keyword evidence="2" id="KW-1185">Reference proteome</keyword>
<accession>A0ACC0X757</accession>
<evidence type="ECO:0000313" key="2">
    <source>
        <dbReference type="Proteomes" id="UP001163603"/>
    </source>
</evidence>
<name>A0ACC0X757_9ROSI</name>
<dbReference type="Proteomes" id="UP001163603">
    <property type="component" value="Chromosome 14"/>
</dbReference>
<protein>
    <submittedName>
        <fullName evidence="1">Uncharacterized protein</fullName>
    </submittedName>
</protein>